<evidence type="ECO:0000313" key="7">
    <source>
        <dbReference type="Proteomes" id="UP000076842"/>
    </source>
</evidence>
<evidence type="ECO:0000256" key="1">
    <source>
        <dbReference type="ARBA" id="ARBA00022723"/>
    </source>
</evidence>
<name>A0A165CC76_9BASI</name>
<gene>
    <name evidence="6" type="ORF">CALCODRAFT_504565</name>
</gene>
<dbReference type="OrthoDB" id="432970at2759"/>
<dbReference type="GO" id="GO:0008270">
    <property type="term" value="F:zinc ion binding"/>
    <property type="evidence" value="ECO:0007669"/>
    <property type="project" value="UniProtKB-KW"/>
</dbReference>
<keyword evidence="1" id="KW-0479">Metal-binding</keyword>
<organism evidence="6 7">
    <name type="scientific">Calocera cornea HHB12733</name>
    <dbReference type="NCBI Taxonomy" id="1353952"/>
    <lineage>
        <taxon>Eukaryota</taxon>
        <taxon>Fungi</taxon>
        <taxon>Dikarya</taxon>
        <taxon>Basidiomycota</taxon>
        <taxon>Agaricomycotina</taxon>
        <taxon>Dacrymycetes</taxon>
        <taxon>Dacrymycetales</taxon>
        <taxon>Dacrymycetaceae</taxon>
        <taxon>Calocera</taxon>
    </lineage>
</organism>
<evidence type="ECO:0000313" key="6">
    <source>
        <dbReference type="EMBL" id="KZT50567.1"/>
    </source>
</evidence>
<accession>A0A165CC76</accession>
<sequence>MSSGRRKALLAPRSRLKQLLPAVVAVADLPKSMTQRRRFGILSVVVCGDGDANMVVLGKDTDELHYLERCGRRGCCKMIDNATLFQCSRCKVVLYCRKAHQKEDWQDCRRPHKAWCYKTPW</sequence>
<keyword evidence="7" id="KW-1185">Reference proteome</keyword>
<dbReference type="InParanoid" id="A0A165CC76"/>
<protein>
    <recommendedName>
        <fullName evidence="5">MYND-type domain-containing protein</fullName>
    </recommendedName>
</protein>
<dbReference type="SUPFAM" id="SSF144232">
    <property type="entry name" value="HIT/MYND zinc finger-like"/>
    <property type="match status" value="1"/>
</dbReference>
<evidence type="ECO:0000259" key="5">
    <source>
        <dbReference type="PROSITE" id="PS50865"/>
    </source>
</evidence>
<dbReference type="EMBL" id="KV424160">
    <property type="protein sequence ID" value="KZT50567.1"/>
    <property type="molecule type" value="Genomic_DNA"/>
</dbReference>
<evidence type="ECO:0000256" key="4">
    <source>
        <dbReference type="PROSITE-ProRule" id="PRU00134"/>
    </source>
</evidence>
<dbReference type="InterPro" id="IPR002893">
    <property type="entry name" value="Znf_MYND"/>
</dbReference>
<dbReference type="PROSITE" id="PS50865">
    <property type="entry name" value="ZF_MYND_2"/>
    <property type="match status" value="1"/>
</dbReference>
<evidence type="ECO:0000256" key="2">
    <source>
        <dbReference type="ARBA" id="ARBA00022771"/>
    </source>
</evidence>
<keyword evidence="2 4" id="KW-0863">Zinc-finger</keyword>
<dbReference type="Gene3D" id="6.10.140.2220">
    <property type="match status" value="1"/>
</dbReference>
<proteinExistence type="predicted"/>
<dbReference type="Pfam" id="PF01753">
    <property type="entry name" value="zf-MYND"/>
    <property type="match status" value="1"/>
</dbReference>
<reference evidence="6 7" key="1">
    <citation type="journal article" date="2016" name="Mol. Biol. Evol.">
        <title>Comparative Genomics of Early-Diverging Mushroom-Forming Fungi Provides Insights into the Origins of Lignocellulose Decay Capabilities.</title>
        <authorList>
            <person name="Nagy L.G."/>
            <person name="Riley R."/>
            <person name="Tritt A."/>
            <person name="Adam C."/>
            <person name="Daum C."/>
            <person name="Floudas D."/>
            <person name="Sun H."/>
            <person name="Yadav J.S."/>
            <person name="Pangilinan J."/>
            <person name="Larsson K.H."/>
            <person name="Matsuura K."/>
            <person name="Barry K."/>
            <person name="Labutti K."/>
            <person name="Kuo R."/>
            <person name="Ohm R.A."/>
            <person name="Bhattacharya S.S."/>
            <person name="Shirouzu T."/>
            <person name="Yoshinaga Y."/>
            <person name="Martin F.M."/>
            <person name="Grigoriev I.V."/>
            <person name="Hibbett D.S."/>
        </authorList>
    </citation>
    <scope>NUCLEOTIDE SEQUENCE [LARGE SCALE GENOMIC DNA]</scope>
    <source>
        <strain evidence="6 7">HHB12733</strain>
    </source>
</reference>
<dbReference type="Proteomes" id="UP000076842">
    <property type="component" value="Unassembled WGS sequence"/>
</dbReference>
<keyword evidence="3" id="KW-0862">Zinc</keyword>
<dbReference type="STRING" id="1353952.A0A165CC76"/>
<feature type="domain" description="MYND-type" evidence="5">
    <location>
        <begin position="67"/>
        <end position="116"/>
    </location>
</feature>
<dbReference type="AlphaFoldDB" id="A0A165CC76"/>
<evidence type="ECO:0000256" key="3">
    <source>
        <dbReference type="ARBA" id="ARBA00022833"/>
    </source>
</evidence>